<dbReference type="RefSeq" id="WP_146167340.1">
    <property type="nucleotide sequence ID" value="NZ_PZZL01000005.1"/>
</dbReference>
<sequence>MTARRDTLAALKGTLARLERGGMPPASPHADLGPGLVPLGAASLDAAIGGGIARAALHEVHAEAPIHVPAATGFTLGLARRTAPSGPLVWVRQRFIDQEFGRPYGRGLAALGLDPSCVVLVRVKDAEEALKATLDAARCGAVGAIVAEIWGAPKILDLTASRRLSLAAAESGVTVLMTRAGAEPEPSAALSRWRVRGLASEAAEGGLPGRPAFSVTLLRHRAGIPPRDWSMEWDREHGRFRERTALPGRLAPLPAERTAAPAVEAQPVPFRRAG</sequence>
<dbReference type="InterPro" id="IPR017026">
    <property type="entry name" value="ImuA"/>
</dbReference>
<gene>
    <name evidence="2" type="ORF">C8P69_105287</name>
</gene>
<protein>
    <submittedName>
        <fullName evidence="2">Protein ImuA</fullName>
    </submittedName>
</protein>
<dbReference type="OrthoDB" id="7202530at2"/>
<keyword evidence="3" id="KW-1185">Reference proteome</keyword>
<dbReference type="Gene3D" id="3.40.50.300">
    <property type="entry name" value="P-loop containing nucleotide triphosphate hydrolases"/>
    <property type="match status" value="1"/>
</dbReference>
<proteinExistence type="predicted"/>
<dbReference type="PIRSF" id="PIRSF034285">
    <property type="entry name" value="UCP034285"/>
    <property type="match status" value="1"/>
</dbReference>
<dbReference type="SUPFAM" id="SSF52540">
    <property type="entry name" value="P-loop containing nucleoside triphosphate hydrolases"/>
    <property type="match status" value="1"/>
</dbReference>
<evidence type="ECO:0000313" key="3">
    <source>
        <dbReference type="Proteomes" id="UP000241808"/>
    </source>
</evidence>
<name>A0A2T4Z2X9_9HYPH</name>
<organism evidence="2 3">
    <name type="scientific">Phreatobacter oligotrophus</name>
    <dbReference type="NCBI Taxonomy" id="1122261"/>
    <lineage>
        <taxon>Bacteria</taxon>
        <taxon>Pseudomonadati</taxon>
        <taxon>Pseudomonadota</taxon>
        <taxon>Alphaproteobacteria</taxon>
        <taxon>Hyphomicrobiales</taxon>
        <taxon>Phreatobacteraceae</taxon>
        <taxon>Phreatobacter</taxon>
    </lineage>
</organism>
<dbReference type="EMBL" id="PZZL01000005">
    <property type="protein sequence ID" value="PTM55134.1"/>
    <property type="molecule type" value="Genomic_DNA"/>
</dbReference>
<accession>A0A2T4Z2X9</accession>
<reference evidence="2 3" key="1">
    <citation type="submission" date="2018-04" db="EMBL/GenBank/DDBJ databases">
        <title>Genomic Encyclopedia of Archaeal and Bacterial Type Strains, Phase II (KMG-II): from individual species to whole genera.</title>
        <authorList>
            <person name="Goeker M."/>
        </authorList>
    </citation>
    <scope>NUCLEOTIDE SEQUENCE [LARGE SCALE GENOMIC DNA]</scope>
    <source>
        <strain evidence="2 3">DSM 25521</strain>
    </source>
</reference>
<dbReference type="InterPro" id="IPR027417">
    <property type="entry name" value="P-loop_NTPase"/>
</dbReference>
<dbReference type="Proteomes" id="UP000241808">
    <property type="component" value="Unassembled WGS sequence"/>
</dbReference>
<comment type="caution">
    <text evidence="2">The sequence shown here is derived from an EMBL/GenBank/DDBJ whole genome shotgun (WGS) entry which is preliminary data.</text>
</comment>
<evidence type="ECO:0000256" key="1">
    <source>
        <dbReference type="SAM" id="MobiDB-lite"/>
    </source>
</evidence>
<evidence type="ECO:0000313" key="2">
    <source>
        <dbReference type="EMBL" id="PTM55134.1"/>
    </source>
</evidence>
<feature type="region of interest" description="Disordered" evidence="1">
    <location>
        <begin position="245"/>
        <end position="274"/>
    </location>
</feature>
<dbReference type="AlphaFoldDB" id="A0A2T4Z2X9"/>